<dbReference type="AlphaFoldDB" id="A0A454JGD7"/>
<dbReference type="OrthoDB" id="9808669at2"/>
<evidence type="ECO:0000256" key="10">
    <source>
        <dbReference type="ARBA" id="ARBA00037576"/>
    </source>
</evidence>
<keyword evidence="7" id="KW-0812">Transmembrane</keyword>
<keyword evidence="5" id="KW-0997">Cell inner membrane</keyword>
<evidence type="ECO:0000256" key="11">
    <source>
        <dbReference type="ARBA" id="ARBA00039445"/>
    </source>
</evidence>
<keyword evidence="8" id="KW-1133">Transmembrane helix</keyword>
<comment type="subcellular location">
    <subcellularLocation>
        <location evidence="1">Cell inner membrane</location>
    </subcellularLocation>
</comment>
<evidence type="ECO:0000313" key="15">
    <source>
        <dbReference type="EMBL" id="RMC95351.1"/>
    </source>
</evidence>
<dbReference type="InterPro" id="IPR000794">
    <property type="entry name" value="Beta-ketoacyl_synthase"/>
</dbReference>
<dbReference type="PANTHER" id="PTHR11712:SF352">
    <property type="entry name" value="3-OXOACYL-[ACYL-CARRIER-PROTEIN] SYNTHASE"/>
    <property type="match status" value="1"/>
</dbReference>
<evidence type="ECO:0000256" key="5">
    <source>
        <dbReference type="ARBA" id="ARBA00022519"/>
    </source>
</evidence>
<dbReference type="InterPro" id="IPR020841">
    <property type="entry name" value="PKS_Beta-ketoAc_synthase_dom"/>
</dbReference>
<evidence type="ECO:0000259" key="14">
    <source>
        <dbReference type="PROSITE" id="PS52004"/>
    </source>
</evidence>
<keyword evidence="16" id="KW-1185">Reference proteome</keyword>
<comment type="caution">
    <text evidence="15">The sequence shown here is derived from an EMBL/GenBank/DDBJ whole genome shotgun (WGS) entry which is preliminary data.</text>
</comment>
<name>A0A454JGD7_9NEIS</name>
<proteinExistence type="inferred from homology"/>
<feature type="domain" description="Ketosynthase family 3 (KS3)" evidence="14">
    <location>
        <begin position="1"/>
        <end position="414"/>
    </location>
</feature>
<accession>A0A454JGD7</accession>
<evidence type="ECO:0000313" key="16">
    <source>
        <dbReference type="Proteomes" id="UP000274139"/>
    </source>
</evidence>
<evidence type="ECO:0000256" key="2">
    <source>
        <dbReference type="ARBA" id="ARBA00008467"/>
    </source>
</evidence>
<sequence length="417" mass="42909">MAKVLITGMGAISPLGADLPGSFARALAGDCAIGPASAGIAKWLPDVLLASAAAEPHTMLDAKHASLDRASQFALVAAGEAMNAAGITPRPADARRFGVFVGIGFGGAHTVDGLYERFQSAVQSEGKRNPTVVHPLSVPRMMANAAAAAISMTYGLNGPSNTYSVACASSAIAIGEAFHAIRDGYLDAAIVVGCEAMLTPGSLLAWNALRVMAKPDANNPARSCRPFSQDRSGFVLGEGGAAIVLESAERAHARQQPALAELCGYGRSSDAAHLTAPSSAEQVFAMQQALADAGLQPQHIQYLNAHGTATEAGDVVETESIRSVFGDALQQLAISSTKSMHGHLIGASGILEFALAVMAMNSGSLPPTATLETPDPRCDLDFIPLQARHGCQVDAIMSNSFAFGGSNASLVARRHPA</sequence>
<evidence type="ECO:0000256" key="4">
    <source>
        <dbReference type="ARBA" id="ARBA00022475"/>
    </source>
</evidence>
<dbReference type="InterPro" id="IPR016039">
    <property type="entry name" value="Thiolase-like"/>
</dbReference>
<dbReference type="Proteomes" id="UP000274139">
    <property type="component" value="Unassembled WGS sequence"/>
</dbReference>
<dbReference type="RefSeq" id="WP_103525375.1">
    <property type="nucleotide sequence ID" value="NZ_JAIZDC010000006.1"/>
</dbReference>
<dbReference type="Gene3D" id="3.40.47.10">
    <property type="match status" value="1"/>
</dbReference>
<dbReference type="PANTHER" id="PTHR11712">
    <property type="entry name" value="POLYKETIDE SYNTHASE-RELATED"/>
    <property type="match status" value="1"/>
</dbReference>
<dbReference type="Pfam" id="PF00109">
    <property type="entry name" value="ketoacyl-synt"/>
    <property type="match status" value="1"/>
</dbReference>
<dbReference type="GO" id="GO:0006633">
    <property type="term" value="P:fatty acid biosynthetic process"/>
    <property type="evidence" value="ECO:0007669"/>
    <property type="project" value="TreeGrafter"/>
</dbReference>
<dbReference type="GO" id="GO:0005886">
    <property type="term" value="C:plasma membrane"/>
    <property type="evidence" value="ECO:0007669"/>
    <property type="project" value="UniProtKB-SubCell"/>
</dbReference>
<dbReference type="CDD" id="cd00834">
    <property type="entry name" value="KAS_I_II"/>
    <property type="match status" value="1"/>
</dbReference>
<dbReference type="InterPro" id="IPR014031">
    <property type="entry name" value="Ketoacyl_synth_C"/>
</dbReference>
<keyword evidence="6 13" id="KW-0808">Transferase</keyword>
<dbReference type="GO" id="GO:0004315">
    <property type="term" value="F:3-oxoacyl-[acyl-carrier-protein] synthase activity"/>
    <property type="evidence" value="ECO:0007669"/>
    <property type="project" value="TreeGrafter"/>
</dbReference>
<keyword evidence="3" id="KW-0536">Nodulation</keyword>
<evidence type="ECO:0000256" key="3">
    <source>
        <dbReference type="ARBA" id="ARBA00022458"/>
    </source>
</evidence>
<dbReference type="Pfam" id="PF02801">
    <property type="entry name" value="Ketoacyl-synt_C"/>
    <property type="match status" value="1"/>
</dbReference>
<dbReference type="PROSITE" id="PS52004">
    <property type="entry name" value="KS3_2"/>
    <property type="match status" value="1"/>
</dbReference>
<evidence type="ECO:0000256" key="8">
    <source>
        <dbReference type="ARBA" id="ARBA00022989"/>
    </source>
</evidence>
<comment type="function">
    <text evidence="10">Proposed to synthesize NOD factor fatty acyl chain. Involved in the synthesis of a highly unsaturated fatty acid moiety, which forms part of a lipo-oligosaccharide that is responsible for host specificity.</text>
</comment>
<organism evidence="15 16">
    <name type="scientific">Aquitalea palustris</name>
    <dbReference type="NCBI Taxonomy" id="2480983"/>
    <lineage>
        <taxon>Bacteria</taxon>
        <taxon>Pseudomonadati</taxon>
        <taxon>Pseudomonadota</taxon>
        <taxon>Betaproteobacteria</taxon>
        <taxon>Neisseriales</taxon>
        <taxon>Chromobacteriaceae</taxon>
        <taxon>Aquitalea</taxon>
    </lineage>
</organism>
<comment type="similarity">
    <text evidence="2 13">Belongs to the thiolase-like superfamily. Beta-ketoacyl-ACP synthases family.</text>
</comment>
<evidence type="ECO:0000256" key="13">
    <source>
        <dbReference type="RuleBase" id="RU003694"/>
    </source>
</evidence>
<evidence type="ECO:0000256" key="6">
    <source>
        <dbReference type="ARBA" id="ARBA00022679"/>
    </source>
</evidence>
<evidence type="ECO:0000256" key="7">
    <source>
        <dbReference type="ARBA" id="ARBA00022692"/>
    </source>
</evidence>
<reference evidence="15 16" key="1">
    <citation type="submission" date="2018-10" db="EMBL/GenBank/DDBJ databases">
        <title>Draft genome sequence of Aquitalea MWU14-2217 isolated from a wild cranberry bog in Provincetown, Massachusetts.</title>
        <authorList>
            <person name="Ebadzadsahrai G."/>
            <person name="Soby S."/>
        </authorList>
    </citation>
    <scope>NUCLEOTIDE SEQUENCE [LARGE SCALE GENOMIC DNA]</scope>
    <source>
        <strain evidence="15 16">MWU14-2217</strain>
    </source>
</reference>
<evidence type="ECO:0000256" key="12">
    <source>
        <dbReference type="ARBA" id="ARBA00041756"/>
    </source>
</evidence>
<protein>
    <recommendedName>
        <fullName evidence="11">Nodulation protein E</fullName>
    </recommendedName>
    <alternativeName>
        <fullName evidence="12">Host-specificity of nodulation protein B</fullName>
    </alternativeName>
</protein>
<evidence type="ECO:0000256" key="9">
    <source>
        <dbReference type="ARBA" id="ARBA00023136"/>
    </source>
</evidence>
<dbReference type="SUPFAM" id="SSF53901">
    <property type="entry name" value="Thiolase-like"/>
    <property type="match status" value="2"/>
</dbReference>
<dbReference type="InterPro" id="IPR014030">
    <property type="entry name" value="Ketoacyl_synth_N"/>
</dbReference>
<keyword evidence="9" id="KW-0472">Membrane</keyword>
<gene>
    <name evidence="15" type="ORF">EAY64_14035</name>
</gene>
<keyword evidence="4" id="KW-1003">Cell membrane</keyword>
<evidence type="ECO:0000256" key="1">
    <source>
        <dbReference type="ARBA" id="ARBA00004533"/>
    </source>
</evidence>
<dbReference type="EMBL" id="RFAR01000057">
    <property type="protein sequence ID" value="RMC95351.1"/>
    <property type="molecule type" value="Genomic_DNA"/>
</dbReference>
<dbReference type="SMART" id="SM00825">
    <property type="entry name" value="PKS_KS"/>
    <property type="match status" value="1"/>
</dbReference>